<organism evidence="1 2">
    <name type="scientific">Cupriavidus basilensis</name>
    <dbReference type="NCBI Taxonomy" id="68895"/>
    <lineage>
        <taxon>Bacteria</taxon>
        <taxon>Pseudomonadati</taxon>
        <taxon>Pseudomonadota</taxon>
        <taxon>Betaproteobacteria</taxon>
        <taxon>Burkholderiales</taxon>
        <taxon>Burkholderiaceae</taxon>
        <taxon>Cupriavidus</taxon>
    </lineage>
</organism>
<gene>
    <name evidence="1" type="ORF">RR42_m1397</name>
</gene>
<keyword evidence="2" id="KW-1185">Reference proteome</keyword>
<evidence type="ECO:0000313" key="2">
    <source>
        <dbReference type="Proteomes" id="UP000031843"/>
    </source>
</evidence>
<proteinExistence type="predicted"/>
<dbReference type="STRING" id="68895.RR42_m1397"/>
<protein>
    <submittedName>
        <fullName evidence="1">Uncharacterized protein</fullName>
    </submittedName>
</protein>
<name>A0A0C4Y996_9BURK</name>
<dbReference type="AlphaFoldDB" id="A0A0C4Y996"/>
<reference evidence="1 2" key="1">
    <citation type="journal article" date="2015" name="Genome Announc.">
        <title>Complete Genome Sequence of Cupriavidus basilensis 4G11, Isolated from the Oak Ridge Field Research Center Site.</title>
        <authorList>
            <person name="Ray J."/>
            <person name="Waters R.J."/>
            <person name="Skerker J.M."/>
            <person name="Kuehl J.V."/>
            <person name="Price M.N."/>
            <person name="Huang J."/>
            <person name="Chakraborty R."/>
            <person name="Arkin A.P."/>
            <person name="Deutschbauer A."/>
        </authorList>
    </citation>
    <scope>NUCLEOTIDE SEQUENCE [LARGE SCALE GENOMIC DNA]</scope>
    <source>
        <strain evidence="1">4G11</strain>
    </source>
</reference>
<evidence type="ECO:0000313" key="1">
    <source>
        <dbReference type="EMBL" id="AJG18799.1"/>
    </source>
</evidence>
<dbReference type="Proteomes" id="UP000031843">
    <property type="component" value="Chromosome main"/>
</dbReference>
<dbReference type="EMBL" id="CP010536">
    <property type="protein sequence ID" value="AJG18799.1"/>
    <property type="molecule type" value="Genomic_DNA"/>
</dbReference>
<accession>A0A0C4Y996</accession>
<sequence>MVNGADGHTAATYAGRDAYAEHFGNADTIKEAKAFRLAGRAINSASYTSKGAGHE</sequence>
<dbReference type="KEGG" id="cbw:RR42_m1397"/>